<feature type="transmembrane region" description="Helical" evidence="7">
    <location>
        <begin position="53"/>
        <end position="70"/>
    </location>
</feature>
<dbReference type="NCBIfam" id="TIGR00786">
    <property type="entry name" value="dctM"/>
    <property type="match status" value="1"/>
</dbReference>
<keyword evidence="3" id="KW-0997">Cell inner membrane</keyword>
<dbReference type="PANTHER" id="PTHR33362:SF3">
    <property type="entry name" value="SIALIC ACID TRAP TRANSPORTER PERMEASE PROTEIN SIAT"/>
    <property type="match status" value="1"/>
</dbReference>
<dbReference type="InterPro" id="IPR004681">
    <property type="entry name" value="TRAP_DctM"/>
</dbReference>
<organism evidence="9 10">
    <name type="scientific">Marispirochaeta aestuarii</name>
    <dbReference type="NCBI Taxonomy" id="1963862"/>
    <lineage>
        <taxon>Bacteria</taxon>
        <taxon>Pseudomonadati</taxon>
        <taxon>Spirochaetota</taxon>
        <taxon>Spirochaetia</taxon>
        <taxon>Spirochaetales</taxon>
        <taxon>Spirochaetaceae</taxon>
        <taxon>Marispirochaeta</taxon>
    </lineage>
</organism>
<keyword evidence="2" id="KW-1003">Cell membrane</keyword>
<dbReference type="GO" id="GO:0022857">
    <property type="term" value="F:transmembrane transporter activity"/>
    <property type="evidence" value="ECO:0007669"/>
    <property type="project" value="TreeGrafter"/>
</dbReference>
<comment type="caution">
    <text evidence="9">The sequence shown here is derived from an EMBL/GenBank/DDBJ whole genome shotgun (WGS) entry which is preliminary data.</text>
</comment>
<evidence type="ECO:0000256" key="3">
    <source>
        <dbReference type="ARBA" id="ARBA00022519"/>
    </source>
</evidence>
<keyword evidence="10" id="KW-1185">Reference proteome</keyword>
<feature type="transmembrane region" description="Helical" evidence="7">
    <location>
        <begin position="333"/>
        <end position="351"/>
    </location>
</feature>
<feature type="transmembrane region" description="Helical" evidence="7">
    <location>
        <begin position="77"/>
        <end position="96"/>
    </location>
</feature>
<evidence type="ECO:0000256" key="4">
    <source>
        <dbReference type="ARBA" id="ARBA00022692"/>
    </source>
</evidence>
<feature type="transmembrane region" description="Helical" evidence="7">
    <location>
        <begin position="134"/>
        <end position="161"/>
    </location>
</feature>
<dbReference type="EMBL" id="MWQY01000008">
    <property type="protein sequence ID" value="ORC35695.1"/>
    <property type="molecule type" value="Genomic_DNA"/>
</dbReference>
<keyword evidence="4 7" id="KW-0812">Transmembrane</keyword>
<evidence type="ECO:0000256" key="6">
    <source>
        <dbReference type="ARBA" id="ARBA00023136"/>
    </source>
</evidence>
<accession>A0A1Y1S071</accession>
<evidence type="ECO:0000313" key="9">
    <source>
        <dbReference type="EMBL" id="ORC35695.1"/>
    </source>
</evidence>
<evidence type="ECO:0000256" key="7">
    <source>
        <dbReference type="SAM" id="Phobius"/>
    </source>
</evidence>
<evidence type="ECO:0000313" key="10">
    <source>
        <dbReference type="Proteomes" id="UP000192343"/>
    </source>
</evidence>
<dbReference type="Pfam" id="PF06808">
    <property type="entry name" value="DctM"/>
    <property type="match status" value="1"/>
</dbReference>
<feature type="transmembrane region" description="Helical" evidence="7">
    <location>
        <begin position="304"/>
        <end position="326"/>
    </location>
</feature>
<sequence length="427" mass="44998">MIALTLFSTLLIFLLLRVPIAAALGLSTALAVLQADLPLTLIVQRMVVSNDSFPLMAIPFFILAGNVMTYGGVSRRIVAFADTLVGWMTGGLGLVATVSGVFFSAISGSSAATTAAVGSVLFPEMEKRGYDRSFSAAIVAAAGETGIIIPPSVVMVVYGVIAGVSIGDMFLGGFGPGLLMGFSMTVLIYVLSRKKGLQSTSKFVGFKQVIKSFSSAIWGLMMPVIILGGIYGGIFTPTEAAVVAVLWGIFVGFFIYKDLKAADLPKILRKSAIGAAVIMFIMNAAGLFSWIITSEQIPHKLAQSFVAISGGSEIIFLMLINVLLLITGTMINASAAITILAPILVPVAMTFNIDLVFFGVLMVVNMAIGCITPPVGVDLFVATTISGVPIEKIAKAIFPFLVVLIVDLILITYVQDIIMWLPNMFGG</sequence>
<feature type="transmembrane region" description="Helical" evidence="7">
    <location>
        <begin position="393"/>
        <end position="414"/>
    </location>
</feature>
<keyword evidence="6 7" id="KW-0472">Membrane</keyword>
<feature type="transmembrane region" description="Helical" evidence="7">
    <location>
        <begin position="240"/>
        <end position="259"/>
    </location>
</feature>
<feature type="transmembrane region" description="Helical" evidence="7">
    <location>
        <begin position="271"/>
        <end position="292"/>
    </location>
</feature>
<evidence type="ECO:0000259" key="8">
    <source>
        <dbReference type="Pfam" id="PF06808"/>
    </source>
</evidence>
<protein>
    <submittedName>
        <fullName evidence="9">C4-dicarboxylate ABC transporter permease</fullName>
    </submittedName>
</protein>
<dbReference type="STRING" id="1963862.B4O97_08615"/>
<gene>
    <name evidence="9" type="ORF">B4O97_08615</name>
</gene>
<evidence type="ECO:0000256" key="5">
    <source>
        <dbReference type="ARBA" id="ARBA00022989"/>
    </source>
</evidence>
<dbReference type="RefSeq" id="WP_083050039.1">
    <property type="nucleotide sequence ID" value="NZ_MWQY01000008.1"/>
</dbReference>
<dbReference type="PANTHER" id="PTHR33362">
    <property type="entry name" value="SIALIC ACID TRAP TRANSPORTER PERMEASE PROTEIN SIAT-RELATED"/>
    <property type="match status" value="1"/>
</dbReference>
<evidence type="ECO:0000256" key="1">
    <source>
        <dbReference type="ARBA" id="ARBA00004429"/>
    </source>
</evidence>
<proteinExistence type="predicted"/>
<name>A0A1Y1S071_9SPIO</name>
<evidence type="ECO:0000256" key="2">
    <source>
        <dbReference type="ARBA" id="ARBA00022475"/>
    </source>
</evidence>
<feature type="transmembrane region" description="Helical" evidence="7">
    <location>
        <begin position="173"/>
        <end position="192"/>
    </location>
</feature>
<feature type="transmembrane region" description="Helical" evidence="7">
    <location>
        <begin position="357"/>
        <end position="381"/>
    </location>
</feature>
<feature type="domain" description="TRAP C4-dicarboxylate transport system permease DctM subunit" evidence="8">
    <location>
        <begin position="9"/>
        <end position="416"/>
    </location>
</feature>
<comment type="subcellular location">
    <subcellularLocation>
        <location evidence="1">Cell inner membrane</location>
        <topology evidence="1">Multi-pass membrane protein</topology>
    </subcellularLocation>
</comment>
<dbReference type="Proteomes" id="UP000192343">
    <property type="component" value="Unassembled WGS sequence"/>
</dbReference>
<dbReference type="AlphaFoldDB" id="A0A1Y1S071"/>
<dbReference type="InterPro" id="IPR010656">
    <property type="entry name" value="DctM"/>
</dbReference>
<dbReference type="PIRSF" id="PIRSF006066">
    <property type="entry name" value="HI0050"/>
    <property type="match status" value="1"/>
</dbReference>
<keyword evidence="5 7" id="KW-1133">Transmembrane helix</keyword>
<dbReference type="GO" id="GO:0005886">
    <property type="term" value="C:plasma membrane"/>
    <property type="evidence" value="ECO:0007669"/>
    <property type="project" value="UniProtKB-SubCell"/>
</dbReference>
<feature type="transmembrane region" description="Helical" evidence="7">
    <location>
        <begin position="213"/>
        <end position="234"/>
    </location>
</feature>
<reference evidence="9 10" key="1">
    <citation type="submission" date="2017-03" db="EMBL/GenBank/DDBJ databases">
        <title>Draft Genome sequence of Marispirochaeta sp. strain JC444.</title>
        <authorList>
            <person name="Shivani Y."/>
            <person name="Subhash Y."/>
            <person name="Sasikala C."/>
            <person name="Ramana C."/>
        </authorList>
    </citation>
    <scope>NUCLEOTIDE SEQUENCE [LARGE SCALE GENOMIC DNA]</scope>
    <source>
        <strain evidence="9 10">JC444</strain>
    </source>
</reference>